<protein>
    <recommendedName>
        <fullName evidence="2">Ysc84 actin-binding domain-containing protein</fullName>
    </recommendedName>
</protein>
<evidence type="ECO:0000259" key="2">
    <source>
        <dbReference type="Pfam" id="PF04366"/>
    </source>
</evidence>
<feature type="domain" description="Ysc84 actin-binding" evidence="2">
    <location>
        <begin position="97"/>
        <end position="179"/>
    </location>
</feature>
<dbReference type="Proteomes" id="UP000027997">
    <property type="component" value="Unassembled WGS sequence"/>
</dbReference>
<evidence type="ECO:0000313" key="3">
    <source>
        <dbReference type="EMBL" id="KEI69371.1"/>
    </source>
</evidence>
<evidence type="ECO:0000256" key="1">
    <source>
        <dbReference type="SAM" id="SignalP"/>
    </source>
</evidence>
<gene>
    <name evidence="3" type="ORF">GV64_00225</name>
</gene>
<comment type="caution">
    <text evidence="3">The sequence shown here is derived from an EMBL/GenBank/DDBJ whole genome shotgun (WGS) entry which is preliminary data.</text>
</comment>
<organism evidence="3 4">
    <name type="scientific">Endozoicomonas elysicola</name>
    <dbReference type="NCBI Taxonomy" id="305900"/>
    <lineage>
        <taxon>Bacteria</taxon>
        <taxon>Pseudomonadati</taxon>
        <taxon>Pseudomonadota</taxon>
        <taxon>Gammaproteobacteria</taxon>
        <taxon>Oceanospirillales</taxon>
        <taxon>Endozoicomonadaceae</taxon>
        <taxon>Endozoicomonas</taxon>
    </lineage>
</organism>
<dbReference type="EMBL" id="JOJP01000001">
    <property type="protein sequence ID" value="KEI69371.1"/>
    <property type="molecule type" value="Genomic_DNA"/>
</dbReference>
<keyword evidence="1" id="KW-0732">Signal</keyword>
<keyword evidence="4" id="KW-1185">Reference proteome</keyword>
<dbReference type="RefSeq" id="WP_020582566.1">
    <property type="nucleotide sequence ID" value="NZ_JOJP01000001.1"/>
</dbReference>
<sequence length="183" mass="19495">MKLKIRSILTAFLVTALAFPMMSAQAASKEELDAEVRATLKKLYQERPAAKELGRKAKGILVFPTVVKGGIGIGGEFGDGALLVNNRVNAYYRTISASIGFQLGAQARSQVIMFMTSSALKNFQNSDGWEAGVDGSVAIAEFGAGGTITTETAKAPIIGFILDNKGLMYNLTLEGSKISRINK</sequence>
<name>A0A081K5E5_9GAMM</name>
<evidence type="ECO:0000313" key="4">
    <source>
        <dbReference type="Proteomes" id="UP000027997"/>
    </source>
</evidence>
<dbReference type="STRING" id="305900.GV64_00225"/>
<proteinExistence type="predicted"/>
<dbReference type="Pfam" id="PF04366">
    <property type="entry name" value="Ysc84"/>
    <property type="match status" value="1"/>
</dbReference>
<dbReference type="InterPro" id="IPR007461">
    <property type="entry name" value="Ysc84_actin-binding"/>
</dbReference>
<feature type="chain" id="PRO_5001758611" description="Ysc84 actin-binding domain-containing protein" evidence="1">
    <location>
        <begin position="27"/>
        <end position="183"/>
    </location>
</feature>
<reference evidence="3 4" key="1">
    <citation type="submission" date="2014-06" db="EMBL/GenBank/DDBJ databases">
        <title>Whole Genome Sequences of Three Symbiotic Endozoicomonas Bacteria.</title>
        <authorList>
            <person name="Neave M.J."/>
            <person name="Apprill A."/>
            <person name="Voolstra C.R."/>
        </authorList>
    </citation>
    <scope>NUCLEOTIDE SEQUENCE [LARGE SCALE GENOMIC DNA]</scope>
    <source>
        <strain evidence="3 4">DSM 22380</strain>
    </source>
</reference>
<dbReference type="AlphaFoldDB" id="A0A081K5E5"/>
<feature type="signal peptide" evidence="1">
    <location>
        <begin position="1"/>
        <end position="26"/>
    </location>
</feature>
<accession>A0A081K5E5</accession>
<dbReference type="eggNOG" id="COG2930">
    <property type="taxonomic scope" value="Bacteria"/>
</dbReference>